<organism evidence="1 2">
    <name type="scientific">Nitrosomonas marina</name>
    <dbReference type="NCBI Taxonomy" id="917"/>
    <lineage>
        <taxon>Bacteria</taxon>
        <taxon>Pseudomonadati</taxon>
        <taxon>Pseudomonadota</taxon>
        <taxon>Betaproteobacteria</taxon>
        <taxon>Nitrosomonadales</taxon>
        <taxon>Nitrosomonadaceae</taxon>
        <taxon>Nitrosomonas</taxon>
    </lineage>
</organism>
<protein>
    <submittedName>
        <fullName evidence="1">Uncharacterized protein</fullName>
    </submittedName>
</protein>
<name>A0A1I0E6A3_9PROT</name>
<sequence length="94" mass="10531">MHIDNHHKVTIELHDGDIKIMREIMRLAHMQLNNSPITYLRGILVPSQCGLIGSDLIHTKQMIEEIGREAGVELSFDVDVADQQQVSSTAVTKV</sequence>
<keyword evidence="2" id="KW-1185">Reference proteome</keyword>
<proteinExistence type="predicted"/>
<dbReference type="EMBL" id="FOIA01000025">
    <property type="protein sequence ID" value="SET40446.1"/>
    <property type="molecule type" value="Genomic_DNA"/>
</dbReference>
<evidence type="ECO:0000313" key="2">
    <source>
        <dbReference type="Proteomes" id="UP000199345"/>
    </source>
</evidence>
<reference evidence="2" key="1">
    <citation type="submission" date="2016-10" db="EMBL/GenBank/DDBJ databases">
        <authorList>
            <person name="Varghese N."/>
            <person name="Submissions S."/>
        </authorList>
    </citation>
    <scope>NUCLEOTIDE SEQUENCE [LARGE SCALE GENOMIC DNA]</scope>
    <source>
        <strain evidence="2">Nm71</strain>
    </source>
</reference>
<dbReference type="Proteomes" id="UP000199345">
    <property type="component" value="Unassembled WGS sequence"/>
</dbReference>
<gene>
    <name evidence="1" type="ORF">SAMN05216326_12521</name>
</gene>
<evidence type="ECO:0000313" key="1">
    <source>
        <dbReference type="EMBL" id="SET40446.1"/>
    </source>
</evidence>
<accession>A0A1I0E6A3</accession>
<dbReference type="RefSeq" id="WP_090659881.1">
    <property type="nucleotide sequence ID" value="NZ_FOIA01000025.1"/>
</dbReference>
<dbReference type="OrthoDB" id="9900835at2"/>
<dbReference type="AlphaFoldDB" id="A0A1I0E6A3"/>